<dbReference type="Gene3D" id="2.40.10.10">
    <property type="entry name" value="Trypsin-like serine proteases"/>
    <property type="match status" value="1"/>
</dbReference>
<evidence type="ECO:0000256" key="3">
    <source>
        <dbReference type="ARBA" id="ARBA00022670"/>
    </source>
</evidence>
<evidence type="ECO:0000256" key="2">
    <source>
        <dbReference type="ARBA" id="ARBA00022438"/>
    </source>
</evidence>
<dbReference type="PROSITE" id="PS51257">
    <property type="entry name" value="PROKAR_LIPOPROTEIN"/>
    <property type="match status" value="1"/>
</dbReference>
<dbReference type="GO" id="GO:0006508">
    <property type="term" value="P:proteolysis"/>
    <property type="evidence" value="ECO:0007669"/>
    <property type="project" value="UniProtKB-KW"/>
</dbReference>
<dbReference type="PANTHER" id="PTHR38469:SF1">
    <property type="entry name" value="PERIPLASMIC PEPTIDASE SUBFAMILY S1B"/>
    <property type="match status" value="1"/>
</dbReference>
<feature type="signal peptide" evidence="6">
    <location>
        <begin position="1"/>
        <end position="20"/>
    </location>
</feature>
<keyword evidence="6" id="KW-0720">Serine protease</keyword>
<dbReference type="AlphaFoldDB" id="A0A259TXA2"/>
<evidence type="ECO:0000256" key="6">
    <source>
        <dbReference type="RuleBase" id="RU366067"/>
    </source>
</evidence>
<evidence type="ECO:0000256" key="7">
    <source>
        <dbReference type="SAM" id="MobiDB-lite"/>
    </source>
</evidence>
<comment type="similarity">
    <text evidence="1 6">Belongs to the peptidase S46 family.</text>
</comment>
<gene>
    <name evidence="8" type="ORF">BSZ36_04185</name>
</gene>
<dbReference type="InParanoid" id="A0A259TXA2"/>
<dbReference type="GO" id="GO:0008239">
    <property type="term" value="F:dipeptidyl-peptidase activity"/>
    <property type="evidence" value="ECO:0007669"/>
    <property type="project" value="UniProtKB-UniRule"/>
</dbReference>
<dbReference type="GO" id="GO:0043171">
    <property type="term" value="P:peptide catabolic process"/>
    <property type="evidence" value="ECO:0007669"/>
    <property type="project" value="UniProtKB-UniRule"/>
</dbReference>
<keyword evidence="9" id="KW-1185">Reference proteome</keyword>
<proteinExistence type="inferred from homology"/>
<organism evidence="8 9">
    <name type="scientific">Rubricoccus marinus</name>
    <dbReference type="NCBI Taxonomy" id="716817"/>
    <lineage>
        <taxon>Bacteria</taxon>
        <taxon>Pseudomonadati</taxon>
        <taxon>Rhodothermota</taxon>
        <taxon>Rhodothermia</taxon>
        <taxon>Rhodothermales</taxon>
        <taxon>Rubricoccaceae</taxon>
        <taxon>Rubricoccus</taxon>
    </lineage>
</organism>
<keyword evidence="5 6" id="KW-0378">Hydrolase</keyword>
<comment type="function">
    <text evidence="6">Catalyzes the removal of dipeptides from the N-terminus of oligopeptides.</text>
</comment>
<dbReference type="GO" id="GO:0070009">
    <property type="term" value="F:serine-type aminopeptidase activity"/>
    <property type="evidence" value="ECO:0007669"/>
    <property type="project" value="UniProtKB-UniRule"/>
</dbReference>
<evidence type="ECO:0000256" key="4">
    <source>
        <dbReference type="ARBA" id="ARBA00022729"/>
    </source>
</evidence>
<evidence type="ECO:0000313" key="8">
    <source>
        <dbReference type="EMBL" id="OZC02257.1"/>
    </source>
</evidence>
<evidence type="ECO:0000256" key="1">
    <source>
        <dbReference type="ARBA" id="ARBA00010491"/>
    </source>
</evidence>
<keyword evidence="4 6" id="KW-0732">Signal</keyword>
<dbReference type="InterPro" id="IPR019500">
    <property type="entry name" value="Pep_S46"/>
</dbReference>
<keyword evidence="3 6" id="KW-0645">Protease</keyword>
<feature type="chain" id="PRO_5023154596" description="Dipeptidyl-peptidase" evidence="6">
    <location>
        <begin position="21"/>
        <end position="740"/>
    </location>
</feature>
<dbReference type="InterPro" id="IPR043504">
    <property type="entry name" value="Peptidase_S1_PA_chymotrypsin"/>
</dbReference>
<feature type="compositionally biased region" description="Low complexity" evidence="7">
    <location>
        <begin position="24"/>
        <end position="40"/>
    </location>
</feature>
<feature type="region of interest" description="Disordered" evidence="7">
    <location>
        <begin position="24"/>
        <end position="53"/>
    </location>
</feature>
<dbReference type="PANTHER" id="PTHR38469">
    <property type="entry name" value="PERIPLASMIC PEPTIDASE SUBFAMILY S1B"/>
    <property type="match status" value="1"/>
</dbReference>
<dbReference type="RefSeq" id="WP_094546318.1">
    <property type="nucleotide sequence ID" value="NZ_MQWB01000001.1"/>
</dbReference>
<dbReference type="Pfam" id="PF10459">
    <property type="entry name" value="Peptidase_S46"/>
    <property type="match status" value="2"/>
</dbReference>
<name>A0A259TXA2_9BACT</name>
<evidence type="ECO:0000313" key="9">
    <source>
        <dbReference type="Proteomes" id="UP000216446"/>
    </source>
</evidence>
<dbReference type="EMBL" id="MQWB01000001">
    <property type="protein sequence ID" value="OZC02257.1"/>
    <property type="molecule type" value="Genomic_DNA"/>
</dbReference>
<dbReference type="InterPro" id="IPR009003">
    <property type="entry name" value="Peptidase_S1_PA"/>
</dbReference>
<protein>
    <recommendedName>
        <fullName evidence="6">Dipeptidyl-peptidase</fullName>
        <ecNumber evidence="6">3.4.14.-</ecNumber>
    </recommendedName>
</protein>
<dbReference type="OrthoDB" id="9805367at2"/>
<dbReference type="SUPFAM" id="SSF50494">
    <property type="entry name" value="Trypsin-like serine proteases"/>
    <property type="match status" value="1"/>
</dbReference>
<sequence>MLSRFSLVAFVLILAGCGGSAPVATPEAAPPTVAAPTESAQMPGAMPMQTPEAPSSVLDGVEGLTFDPDTVQAGRFDNGRMFTLDDPPRDYLAETYDFRPDDEWFERAQLGALRFATYCSASFVSASGLVLTNHHCARESVTKASLEDGQDYNEAGYYAGTMAQEKPIEDLFVEQLIEIIDVTAEVDAAASGEASDAEKQQARAAAVEAITTRMTEERGEDVRAQVITLYAGGQYKAYIFKRYGDVRLVFAPETALGYFGGDPDNFTYPRYSLDFSLFRAYGEDGQPVRPDVFFPFQEEGSDPGDLVFVIGNPGSTTRLNTVAELAYRRDVTEPALLDFLTSREAAYKRYLDATPDDPLYAELEDTYFSLGNGRKAYTGRVQGLRDPYILARREAAERAYQRDLRANAQAQGLYGDIVDRISDNRTRARDLAPQARAFTAFGPGSPYNGAVLNRGLAYVLSEGSPEALLAIEDQPELLQTYLLEARFQDFEDYLGADDEVTQALLKGRTAAAAAQAMVDGSALTTAESTQEAIDSGADLSQDPAVLAANAVLPALRAYFGAIQPLNAEQSELQSKLARSRFEIYGTSTPPDATFSLRITDGVVKGYPYNGTVTPPYTTFYGLYDRYVSQCLGGDTSATADETCDWYLPSRWREMQGSLPLSTPYNFVSTNDIIGGNSGSPVLNRDLEVVGIAFDGNIEGLPGNYIFDDTLNRTVSLDVRAMLMVLDDVYKLDRLVDELTD</sequence>
<dbReference type="EC" id="3.4.14.-" evidence="6"/>
<dbReference type="Proteomes" id="UP000216446">
    <property type="component" value="Unassembled WGS sequence"/>
</dbReference>
<comment type="caution">
    <text evidence="8">The sequence shown here is derived from an EMBL/GenBank/DDBJ whole genome shotgun (WGS) entry which is preliminary data.</text>
</comment>
<keyword evidence="2 6" id="KW-0031">Aminopeptidase</keyword>
<accession>A0A259TXA2</accession>
<reference evidence="8 9" key="1">
    <citation type="submission" date="2016-11" db="EMBL/GenBank/DDBJ databases">
        <title>Study of marine rhodopsin-containing bacteria.</title>
        <authorList>
            <person name="Yoshizawa S."/>
            <person name="Kumagai Y."/>
            <person name="Kogure K."/>
        </authorList>
    </citation>
    <scope>NUCLEOTIDE SEQUENCE [LARGE SCALE GENOMIC DNA]</scope>
    <source>
        <strain evidence="8 9">SG-29</strain>
    </source>
</reference>
<evidence type="ECO:0000256" key="5">
    <source>
        <dbReference type="ARBA" id="ARBA00022801"/>
    </source>
</evidence>